<keyword evidence="4 9" id="KW-0547">Nucleotide-binding</keyword>
<feature type="binding site" evidence="9">
    <location>
        <begin position="116"/>
        <end position="119"/>
    </location>
    <ligand>
        <name>ATP</name>
        <dbReference type="ChEBI" id="CHEBI:30616"/>
    </ligand>
</feature>
<dbReference type="GO" id="GO:0000287">
    <property type="term" value="F:magnesium ion binding"/>
    <property type="evidence" value="ECO:0007669"/>
    <property type="project" value="UniProtKB-UniRule"/>
</dbReference>
<comment type="cofactor">
    <cofactor evidence="9">
        <name>Mg(2+)</name>
        <dbReference type="ChEBI" id="CHEBI:18420"/>
    </cofactor>
</comment>
<comment type="catalytic activity">
    <reaction evidence="9">
        <text>(7R,8S)-7,8-diammoniononanoate + CO2 + ATP = (4R,5S)-dethiobiotin + ADP + phosphate + 3 H(+)</text>
        <dbReference type="Rhea" id="RHEA:15805"/>
        <dbReference type="ChEBI" id="CHEBI:15378"/>
        <dbReference type="ChEBI" id="CHEBI:16526"/>
        <dbReference type="ChEBI" id="CHEBI:30616"/>
        <dbReference type="ChEBI" id="CHEBI:43474"/>
        <dbReference type="ChEBI" id="CHEBI:149469"/>
        <dbReference type="ChEBI" id="CHEBI:149473"/>
        <dbReference type="ChEBI" id="CHEBI:456216"/>
        <dbReference type="EC" id="6.3.3.3"/>
    </reaction>
</comment>
<comment type="subunit">
    <text evidence="9">Homodimer.</text>
</comment>
<dbReference type="Gene3D" id="3.40.50.300">
    <property type="entry name" value="P-loop containing nucleotide triphosphate hydrolases"/>
    <property type="match status" value="1"/>
</dbReference>
<comment type="similarity">
    <text evidence="9">Belongs to the dethiobiotin synthetase family.</text>
</comment>
<feature type="binding site" evidence="9">
    <location>
        <begin position="13"/>
        <end position="18"/>
    </location>
    <ligand>
        <name>ATP</name>
        <dbReference type="ChEBI" id="CHEBI:30616"/>
    </ligand>
</feature>
<dbReference type="HAMAP" id="MF_00336">
    <property type="entry name" value="BioD"/>
    <property type="match status" value="1"/>
</dbReference>
<dbReference type="PIRSF" id="PIRSF006755">
    <property type="entry name" value="DTB_synth"/>
    <property type="match status" value="1"/>
</dbReference>
<dbReference type="AlphaFoldDB" id="A0A1D3TTF2"/>
<comment type="function">
    <text evidence="9">Catalyzes a mechanistically unusual reaction, the ATP-dependent insertion of CO2 between the N7 and N8 nitrogen atoms of 7,8-diaminopelargonic acid (DAPA, also called 7,8-diammoniononanoate) to form a ureido ring.</text>
</comment>
<feature type="binding site" evidence="9">
    <location>
        <position position="55"/>
    </location>
    <ligand>
        <name>ATP</name>
        <dbReference type="ChEBI" id="CHEBI:30616"/>
    </ligand>
</feature>
<comment type="pathway">
    <text evidence="9">Cofactor biosynthesis; biotin biosynthesis; biotin from 7,8-diaminononanoate: step 1/2.</text>
</comment>
<evidence type="ECO:0000256" key="3">
    <source>
        <dbReference type="ARBA" id="ARBA00022723"/>
    </source>
</evidence>
<keyword evidence="6 9" id="KW-0067">ATP-binding</keyword>
<dbReference type="CDD" id="cd03109">
    <property type="entry name" value="DTBS"/>
    <property type="match status" value="1"/>
</dbReference>
<dbReference type="PANTHER" id="PTHR43210:SF2">
    <property type="entry name" value="ATP-DEPENDENT DETHIOBIOTIN SYNTHETASE BIOD 2"/>
    <property type="match status" value="1"/>
</dbReference>
<keyword evidence="3 9" id="KW-0479">Metal-binding</keyword>
<dbReference type="Proteomes" id="UP000199315">
    <property type="component" value="Unassembled WGS sequence"/>
</dbReference>
<evidence type="ECO:0000256" key="4">
    <source>
        <dbReference type="ARBA" id="ARBA00022741"/>
    </source>
</evidence>
<feature type="binding site" evidence="9">
    <location>
        <position position="17"/>
    </location>
    <ligand>
        <name>Mg(2+)</name>
        <dbReference type="ChEBI" id="CHEBI:18420"/>
    </ligand>
</feature>
<feature type="binding site" evidence="9">
    <location>
        <begin position="179"/>
        <end position="180"/>
    </location>
    <ligand>
        <name>ATP</name>
        <dbReference type="ChEBI" id="CHEBI:30616"/>
    </ligand>
</feature>
<feature type="active site" evidence="9">
    <location>
        <position position="38"/>
    </location>
</feature>
<name>A0A1D3TTF2_9FIRM</name>
<evidence type="ECO:0000313" key="11">
    <source>
        <dbReference type="Proteomes" id="UP000199315"/>
    </source>
</evidence>
<accession>A0A1D3TTF2</accession>
<keyword evidence="5 9" id="KW-0093">Biotin biosynthesis</keyword>
<evidence type="ECO:0000256" key="1">
    <source>
        <dbReference type="ARBA" id="ARBA00022490"/>
    </source>
</evidence>
<dbReference type="UniPathway" id="UPA00078">
    <property type="reaction ID" value="UER00161"/>
</dbReference>
<evidence type="ECO:0000256" key="6">
    <source>
        <dbReference type="ARBA" id="ARBA00022840"/>
    </source>
</evidence>
<evidence type="ECO:0000256" key="7">
    <source>
        <dbReference type="ARBA" id="ARBA00022842"/>
    </source>
</evidence>
<evidence type="ECO:0000256" key="9">
    <source>
        <dbReference type="HAMAP-Rule" id="MF_00336"/>
    </source>
</evidence>
<dbReference type="GO" id="GO:0004141">
    <property type="term" value="F:dethiobiotin synthase activity"/>
    <property type="evidence" value="ECO:0007669"/>
    <property type="project" value="UniProtKB-UniRule"/>
</dbReference>
<dbReference type="GO" id="GO:0009102">
    <property type="term" value="P:biotin biosynthetic process"/>
    <property type="evidence" value="ECO:0007669"/>
    <property type="project" value="UniProtKB-UniRule"/>
</dbReference>
<comment type="caution">
    <text evidence="9">Lacks conserved residue(s) required for the propagation of feature annotation.</text>
</comment>
<reference evidence="10 11" key="1">
    <citation type="submission" date="2016-09" db="EMBL/GenBank/DDBJ databases">
        <authorList>
            <person name="Capua I."/>
            <person name="De Benedictis P."/>
            <person name="Joannis T."/>
            <person name="Lombin L.H."/>
            <person name="Cattoli G."/>
        </authorList>
    </citation>
    <scope>NUCLEOTIDE SEQUENCE [LARGE SCALE GENOMIC DNA]</scope>
    <source>
        <strain evidence="10 11">GluBS11</strain>
    </source>
</reference>
<dbReference type="GO" id="GO:0005829">
    <property type="term" value="C:cytosol"/>
    <property type="evidence" value="ECO:0007669"/>
    <property type="project" value="TreeGrafter"/>
</dbReference>
<dbReference type="Pfam" id="PF13500">
    <property type="entry name" value="AAA_26"/>
    <property type="match status" value="1"/>
</dbReference>
<dbReference type="SUPFAM" id="SSF52540">
    <property type="entry name" value="P-loop containing nucleoside triphosphate hydrolases"/>
    <property type="match status" value="1"/>
</dbReference>
<dbReference type="STRING" id="1619234.SAMN05421730_100914"/>
<feature type="binding site" evidence="9">
    <location>
        <position position="55"/>
    </location>
    <ligand>
        <name>Mg(2+)</name>
        <dbReference type="ChEBI" id="CHEBI:18420"/>
    </ligand>
</feature>
<feature type="binding site" evidence="9">
    <location>
        <position position="42"/>
    </location>
    <ligand>
        <name>substrate</name>
    </ligand>
</feature>
<evidence type="ECO:0000256" key="8">
    <source>
        <dbReference type="ARBA" id="ARBA00047386"/>
    </source>
</evidence>
<proteinExistence type="inferred from homology"/>
<protein>
    <recommendedName>
        <fullName evidence="9">ATP-dependent dethiobiotin synthetase BioD</fullName>
        <ecNumber evidence="9">6.3.3.3</ecNumber>
    </recommendedName>
    <alternativeName>
        <fullName evidence="9">DTB synthetase</fullName>
        <shortName evidence="9">DTBS</shortName>
    </alternativeName>
    <alternativeName>
        <fullName evidence="9">Dethiobiotin synthase</fullName>
    </alternativeName>
</protein>
<dbReference type="EMBL" id="FMKA01000009">
    <property type="protein sequence ID" value="SCP97184.1"/>
    <property type="molecule type" value="Genomic_DNA"/>
</dbReference>
<evidence type="ECO:0000313" key="10">
    <source>
        <dbReference type="EMBL" id="SCP97184.1"/>
    </source>
</evidence>
<feature type="binding site" evidence="9">
    <location>
        <position position="116"/>
    </location>
    <ligand>
        <name>Mg(2+)</name>
        <dbReference type="ChEBI" id="CHEBI:18420"/>
    </ligand>
</feature>
<comment type="catalytic activity">
    <reaction evidence="8">
        <text>(7R,8S)-8-amino-7-(carboxyamino)nonanoate + ATP = (4R,5S)-dethiobiotin + ADP + phosphate + H(+)</text>
        <dbReference type="Rhea" id="RHEA:63684"/>
        <dbReference type="ChEBI" id="CHEBI:15378"/>
        <dbReference type="ChEBI" id="CHEBI:30616"/>
        <dbReference type="ChEBI" id="CHEBI:43474"/>
        <dbReference type="ChEBI" id="CHEBI:149470"/>
        <dbReference type="ChEBI" id="CHEBI:149473"/>
        <dbReference type="ChEBI" id="CHEBI:456216"/>
    </reaction>
</comment>
<dbReference type="GO" id="GO:0005524">
    <property type="term" value="F:ATP binding"/>
    <property type="evidence" value="ECO:0007669"/>
    <property type="project" value="UniProtKB-UniRule"/>
</dbReference>
<dbReference type="InterPro" id="IPR027417">
    <property type="entry name" value="P-loop_NTPase"/>
</dbReference>
<dbReference type="EC" id="6.3.3.3" evidence="9"/>
<sequence>MSRGIFVTATGTDAGKTFVSALIVKKLREAGFHAGYYKAALSGAMQSEAGLIPGDADYVRGVAGLEMKAEELVSYVYETPVSPHLAAKLEGNPPEMNVIIKDYLDISAGYDFVTVEGTGGIVCPIRFDHKRIMLEDIIKEMNLSALVVADAGLGTINATVLTVAYMKQKDIPVKGIILNRFHEGDVMEEDNRRMVEILTGIPVIATVDEGGQELGIDAASLARLYGEQAQKEGSIV</sequence>
<evidence type="ECO:0000256" key="2">
    <source>
        <dbReference type="ARBA" id="ARBA00022598"/>
    </source>
</evidence>
<keyword evidence="2 9" id="KW-0436">Ligase</keyword>
<organism evidence="10 11">
    <name type="scientific">Anaerobium acetethylicum</name>
    <dbReference type="NCBI Taxonomy" id="1619234"/>
    <lineage>
        <taxon>Bacteria</taxon>
        <taxon>Bacillati</taxon>
        <taxon>Bacillota</taxon>
        <taxon>Clostridia</taxon>
        <taxon>Lachnospirales</taxon>
        <taxon>Lachnospiraceae</taxon>
        <taxon>Anaerobium</taxon>
    </lineage>
</organism>
<keyword evidence="7 9" id="KW-0460">Magnesium</keyword>
<dbReference type="OrthoDB" id="9802097at2"/>
<dbReference type="PANTHER" id="PTHR43210">
    <property type="entry name" value="DETHIOBIOTIN SYNTHETASE"/>
    <property type="match status" value="1"/>
</dbReference>
<dbReference type="RefSeq" id="WP_091233026.1">
    <property type="nucleotide sequence ID" value="NZ_FMKA01000009.1"/>
</dbReference>
<dbReference type="NCBIfam" id="TIGR00347">
    <property type="entry name" value="bioD"/>
    <property type="match status" value="1"/>
</dbReference>
<gene>
    <name evidence="9" type="primary">bioD</name>
    <name evidence="10" type="ORF">SAMN05421730_100914</name>
</gene>
<evidence type="ECO:0000256" key="5">
    <source>
        <dbReference type="ARBA" id="ARBA00022756"/>
    </source>
</evidence>
<keyword evidence="11" id="KW-1185">Reference proteome</keyword>
<dbReference type="InterPro" id="IPR004472">
    <property type="entry name" value="DTB_synth_BioD"/>
</dbReference>
<comment type="subcellular location">
    <subcellularLocation>
        <location evidence="9">Cytoplasm</location>
    </subcellularLocation>
</comment>
<keyword evidence="1 9" id="KW-0963">Cytoplasm</keyword>